<feature type="non-terminal residue" evidence="2">
    <location>
        <position position="1"/>
    </location>
</feature>
<evidence type="ECO:0000313" key="3">
    <source>
        <dbReference type="Proteomes" id="UP000233435"/>
    </source>
</evidence>
<dbReference type="EMBL" id="PJEO01000038">
    <property type="protein sequence ID" value="PKQ44926.1"/>
    <property type="molecule type" value="Genomic_DNA"/>
</dbReference>
<proteinExistence type="predicted"/>
<sequence length="73" mass="8506">YGKLRVCGRGFSEGKSEASKRATNFVLAKTSNFLYTVLCTVLFFRSSMFHIRLLLSTFHKLFLKNIYVRMHSH</sequence>
<feature type="transmembrane region" description="Helical" evidence="1">
    <location>
        <begin position="33"/>
        <end position="55"/>
    </location>
</feature>
<keyword evidence="1" id="KW-0812">Transmembrane</keyword>
<protein>
    <submittedName>
        <fullName evidence="2">Uncharacterized protein</fullName>
    </submittedName>
</protein>
<evidence type="ECO:0000256" key="1">
    <source>
        <dbReference type="SAM" id="Phobius"/>
    </source>
</evidence>
<accession>A0A2N3HIY9</accession>
<keyword evidence="1" id="KW-0472">Membrane</keyword>
<dbReference type="Proteomes" id="UP000233435">
    <property type="component" value="Unassembled WGS sequence"/>
</dbReference>
<evidence type="ECO:0000313" key="2">
    <source>
        <dbReference type="EMBL" id="PKQ44926.1"/>
    </source>
</evidence>
<reference evidence="2 3" key="1">
    <citation type="submission" date="2017-12" db="EMBL/GenBank/DDBJ databases">
        <title>Confluentibacter flavum sp. nov., isolated from the saline lake.</title>
        <authorList>
            <person name="Yu L."/>
        </authorList>
    </citation>
    <scope>NUCLEOTIDE SEQUENCE [LARGE SCALE GENOMIC DNA]</scope>
    <source>
        <strain evidence="2 3">3B</strain>
    </source>
</reference>
<dbReference type="AlphaFoldDB" id="A0A2N3HIY9"/>
<keyword evidence="1" id="KW-1133">Transmembrane helix</keyword>
<gene>
    <name evidence="2" type="ORF">CSW08_10725</name>
</gene>
<keyword evidence="3" id="KW-1185">Reference proteome</keyword>
<organism evidence="2 3">
    <name type="scientific">Confluentibacter flavum</name>
    <dbReference type="NCBI Taxonomy" id="1909700"/>
    <lineage>
        <taxon>Bacteria</taxon>
        <taxon>Pseudomonadati</taxon>
        <taxon>Bacteroidota</taxon>
        <taxon>Flavobacteriia</taxon>
        <taxon>Flavobacteriales</taxon>
        <taxon>Flavobacteriaceae</taxon>
        <taxon>Confluentibacter</taxon>
    </lineage>
</organism>
<name>A0A2N3HIY9_9FLAO</name>
<comment type="caution">
    <text evidence="2">The sequence shown here is derived from an EMBL/GenBank/DDBJ whole genome shotgun (WGS) entry which is preliminary data.</text>
</comment>